<feature type="region of interest" description="Disordered" evidence="1">
    <location>
        <begin position="1"/>
        <end position="28"/>
    </location>
</feature>
<dbReference type="InterPro" id="IPR036388">
    <property type="entry name" value="WH-like_DNA-bd_sf"/>
</dbReference>
<dbReference type="InterPro" id="IPR001845">
    <property type="entry name" value="HTH_ArsR_DNA-bd_dom"/>
</dbReference>
<feature type="domain" description="HTH arsR-type" evidence="2">
    <location>
        <begin position="23"/>
        <end position="117"/>
    </location>
</feature>
<protein>
    <submittedName>
        <fullName evidence="3">Helix-turn-helix domain-containing protein</fullName>
    </submittedName>
</protein>
<dbReference type="Pfam" id="PF12840">
    <property type="entry name" value="HTH_20"/>
    <property type="match status" value="1"/>
</dbReference>
<dbReference type="Gene3D" id="1.10.10.10">
    <property type="entry name" value="Winged helix-like DNA-binding domain superfamily/Winged helix DNA-binding domain"/>
    <property type="match status" value="1"/>
</dbReference>
<dbReference type="NCBIfam" id="NF033788">
    <property type="entry name" value="HTH_metalloreg"/>
    <property type="match status" value="1"/>
</dbReference>
<evidence type="ECO:0000313" key="3">
    <source>
        <dbReference type="EMBL" id="SMY11999.1"/>
    </source>
</evidence>
<name>A0A2H1L552_9MICO</name>
<dbReference type="GO" id="GO:0003700">
    <property type="term" value="F:DNA-binding transcription factor activity"/>
    <property type="evidence" value="ECO:0007669"/>
    <property type="project" value="InterPro"/>
</dbReference>
<dbReference type="EMBL" id="FXZM01000006">
    <property type="protein sequence ID" value="SMY11999.1"/>
    <property type="molecule type" value="Genomic_DNA"/>
</dbReference>
<dbReference type="OrthoDB" id="9806976at2"/>
<dbReference type="InterPro" id="IPR011991">
    <property type="entry name" value="ArsR-like_HTH"/>
</dbReference>
<dbReference type="SUPFAM" id="SSF46785">
    <property type="entry name" value="Winged helix' DNA-binding domain"/>
    <property type="match status" value="1"/>
</dbReference>
<dbReference type="CDD" id="cd00090">
    <property type="entry name" value="HTH_ARSR"/>
    <property type="match status" value="1"/>
</dbReference>
<organism evidence="3 4">
    <name type="scientific">Brevibacterium jeotgali</name>
    <dbReference type="NCBI Taxonomy" id="1262550"/>
    <lineage>
        <taxon>Bacteria</taxon>
        <taxon>Bacillati</taxon>
        <taxon>Actinomycetota</taxon>
        <taxon>Actinomycetes</taxon>
        <taxon>Micrococcales</taxon>
        <taxon>Brevibacteriaceae</taxon>
        <taxon>Brevibacterium</taxon>
    </lineage>
</organism>
<feature type="compositionally biased region" description="Low complexity" evidence="1">
    <location>
        <begin position="7"/>
        <end position="18"/>
    </location>
</feature>
<gene>
    <name evidence="3" type="ORF">BJEO58_01593</name>
</gene>
<dbReference type="PANTHER" id="PTHR38600">
    <property type="entry name" value="TRANSCRIPTIONAL REGULATORY PROTEIN"/>
    <property type="match status" value="1"/>
</dbReference>
<dbReference type="SMART" id="SM00418">
    <property type="entry name" value="HTH_ARSR"/>
    <property type="match status" value="1"/>
</dbReference>
<keyword evidence="4" id="KW-1185">Reference proteome</keyword>
<dbReference type="RefSeq" id="WP_101588941.1">
    <property type="nucleotide sequence ID" value="NZ_FXZM01000006.1"/>
</dbReference>
<dbReference type="PANTHER" id="PTHR38600:SF1">
    <property type="entry name" value="TRANSCRIPTIONAL REGULATORY PROTEIN"/>
    <property type="match status" value="1"/>
</dbReference>
<evidence type="ECO:0000259" key="2">
    <source>
        <dbReference type="PROSITE" id="PS50987"/>
    </source>
</evidence>
<dbReference type="Proteomes" id="UP000234462">
    <property type="component" value="Unassembled WGS sequence"/>
</dbReference>
<dbReference type="InterPro" id="IPR036390">
    <property type="entry name" value="WH_DNA-bd_sf"/>
</dbReference>
<proteinExistence type="predicted"/>
<dbReference type="PROSITE" id="PS50987">
    <property type="entry name" value="HTH_ARSR_2"/>
    <property type="match status" value="1"/>
</dbReference>
<dbReference type="PRINTS" id="PR00778">
    <property type="entry name" value="HTHARSR"/>
</dbReference>
<accession>A0A2H1L552</accession>
<evidence type="ECO:0000256" key="1">
    <source>
        <dbReference type="SAM" id="MobiDB-lite"/>
    </source>
</evidence>
<dbReference type="AlphaFoldDB" id="A0A2H1L552"/>
<evidence type="ECO:0000313" key="4">
    <source>
        <dbReference type="Proteomes" id="UP000234462"/>
    </source>
</evidence>
<reference evidence="4" key="1">
    <citation type="submission" date="2017-03" db="EMBL/GenBank/DDBJ databases">
        <authorList>
            <person name="Monnet C."/>
        </authorList>
    </citation>
    <scope>NUCLEOTIDE SEQUENCE [LARGE SCALE GENOMIC DNA]</scope>
    <source>
        <strain evidence="4">SJ5-8</strain>
    </source>
</reference>
<sequence length="137" mass="14380">MNRSAAGSPDSGPTPDSTSDSDDGSLVGPAADVVFTALADPTRRRILQSLADRAEDAGALGHDLGISRQAAAKHLRILEGAGLVTATRSSRRRVHATDPARIREVSDLLGTVARGWERRLASVAAQAEADEKGTRRT</sequence>